<feature type="region of interest" description="Disordered" evidence="5">
    <location>
        <begin position="346"/>
        <end position="366"/>
    </location>
</feature>
<dbReference type="PANTHER" id="PTHR30290:SF10">
    <property type="entry name" value="PERIPLASMIC OLIGOPEPTIDE-BINDING PROTEIN-RELATED"/>
    <property type="match status" value="1"/>
</dbReference>
<keyword evidence="3" id="KW-0813">Transport</keyword>
<protein>
    <submittedName>
        <fullName evidence="7">ABC transporter substrate-binding protein</fullName>
    </submittedName>
</protein>
<keyword evidence="8" id="KW-1185">Reference proteome</keyword>
<dbReference type="InterPro" id="IPR039424">
    <property type="entry name" value="SBP_5"/>
</dbReference>
<evidence type="ECO:0000259" key="6">
    <source>
        <dbReference type="Pfam" id="PF00496"/>
    </source>
</evidence>
<evidence type="ECO:0000256" key="2">
    <source>
        <dbReference type="ARBA" id="ARBA00005695"/>
    </source>
</evidence>
<reference evidence="7 8" key="1">
    <citation type="submission" date="2024-09" db="EMBL/GenBank/DDBJ databases">
        <authorList>
            <person name="Sun Q."/>
            <person name="Mori K."/>
        </authorList>
    </citation>
    <scope>NUCLEOTIDE SEQUENCE [LARGE SCALE GENOMIC DNA]</scope>
    <source>
        <strain evidence="7 8">CICC 11035S</strain>
    </source>
</reference>
<dbReference type="EMBL" id="JBHLTM010000027">
    <property type="protein sequence ID" value="MFC0684504.1"/>
    <property type="molecule type" value="Genomic_DNA"/>
</dbReference>
<dbReference type="RefSeq" id="WP_267219448.1">
    <property type="nucleotide sequence ID" value="NZ_JAPCWC010000004.1"/>
</dbReference>
<dbReference type="Gene3D" id="3.90.76.10">
    <property type="entry name" value="Dipeptide-binding Protein, Domain 1"/>
    <property type="match status" value="1"/>
</dbReference>
<dbReference type="InterPro" id="IPR000914">
    <property type="entry name" value="SBP_5_dom"/>
</dbReference>
<keyword evidence="4" id="KW-0732">Signal</keyword>
<dbReference type="Proteomes" id="UP001589858">
    <property type="component" value="Unassembled WGS sequence"/>
</dbReference>
<comment type="similarity">
    <text evidence="2">Belongs to the bacterial solute-binding protein 5 family.</text>
</comment>
<feature type="domain" description="Solute-binding protein family 5" evidence="6">
    <location>
        <begin position="76"/>
        <end position="322"/>
    </location>
</feature>
<accession>A0ABV6S6N6</accession>
<organism evidence="7 8">
    <name type="scientific">Novosphingobium clariflavum</name>
    <dbReference type="NCBI Taxonomy" id="2029884"/>
    <lineage>
        <taxon>Bacteria</taxon>
        <taxon>Pseudomonadati</taxon>
        <taxon>Pseudomonadota</taxon>
        <taxon>Alphaproteobacteria</taxon>
        <taxon>Sphingomonadales</taxon>
        <taxon>Sphingomonadaceae</taxon>
        <taxon>Novosphingobium</taxon>
    </lineage>
</organism>
<evidence type="ECO:0000256" key="5">
    <source>
        <dbReference type="SAM" id="MobiDB-lite"/>
    </source>
</evidence>
<proteinExistence type="inferred from homology"/>
<comment type="caution">
    <text evidence="7">The sequence shown here is derived from an EMBL/GenBank/DDBJ whole genome shotgun (WGS) entry which is preliminary data.</text>
</comment>
<comment type="subcellular location">
    <subcellularLocation>
        <location evidence="1">Periplasm</location>
    </subcellularLocation>
</comment>
<evidence type="ECO:0000256" key="4">
    <source>
        <dbReference type="ARBA" id="ARBA00022729"/>
    </source>
</evidence>
<evidence type="ECO:0000313" key="7">
    <source>
        <dbReference type="EMBL" id="MFC0684504.1"/>
    </source>
</evidence>
<gene>
    <name evidence="7" type="ORF">ACFFF8_07845</name>
</gene>
<dbReference type="PANTHER" id="PTHR30290">
    <property type="entry name" value="PERIPLASMIC BINDING COMPONENT OF ABC TRANSPORTER"/>
    <property type="match status" value="1"/>
</dbReference>
<dbReference type="Gene3D" id="3.40.190.10">
    <property type="entry name" value="Periplasmic binding protein-like II"/>
    <property type="match status" value="2"/>
</dbReference>
<sequence length="534" mass="56917">MPADNISSRRGIQAGVLAAVLALAGCGSASNSALGVAAIGDPADPFSTGRSAPLAEQLVRASTSEGLVSFDEKGRVIPALADRWIVTDDGLSYIFRLRDGNWLSGDPLTAASAKQAIEKALDDTRDTPFALDLGGIDEVRAMAGRVIEIRLARPMPYLLQLLAQPELGLVHKQRGAGPMKLERDRGVARLTPIDPAHLGLPAIENWAQRTRRVDLRAVSGPEAVAAFNDGAVDIVMGGEIQDFPLTRSVGILRGTIQVDPVVGLFGLQVMNNHGFLADPANREAIAMAIDREALIAPFSLGGWSPTTRVVSPSLDGDLGTIGERWGNQSLDERRAVAAARVRRWQAQQGGQSAAPVSSPKADAPKRPLQRLLSRGGNAPQPAALSEHAPGLVIWLPQGEGSDTVFERLTADLSAIGLRLVRSGDRDARDADLVLIDDVARYPRAAWFLNRLSCAERRGLCSAEADARAVEAARAATPQDRAALLTEAEAELTAANVFIPFGTPIRWSLVRGSVDGFAPNTWGWHPLMPLAWVPK</sequence>
<evidence type="ECO:0000256" key="3">
    <source>
        <dbReference type="ARBA" id="ARBA00022448"/>
    </source>
</evidence>
<name>A0ABV6S6N6_9SPHN</name>
<evidence type="ECO:0000313" key="8">
    <source>
        <dbReference type="Proteomes" id="UP001589858"/>
    </source>
</evidence>
<evidence type="ECO:0000256" key="1">
    <source>
        <dbReference type="ARBA" id="ARBA00004418"/>
    </source>
</evidence>
<dbReference type="SUPFAM" id="SSF53850">
    <property type="entry name" value="Periplasmic binding protein-like II"/>
    <property type="match status" value="1"/>
</dbReference>
<dbReference type="Gene3D" id="3.10.105.10">
    <property type="entry name" value="Dipeptide-binding Protein, Domain 3"/>
    <property type="match status" value="2"/>
</dbReference>
<dbReference type="Pfam" id="PF00496">
    <property type="entry name" value="SBP_bac_5"/>
    <property type="match status" value="1"/>
</dbReference>